<dbReference type="EMBL" id="CAVMJV010000021">
    <property type="protein sequence ID" value="CAK5070467.1"/>
    <property type="molecule type" value="Genomic_DNA"/>
</dbReference>
<keyword evidence="2" id="KW-1185">Reference proteome</keyword>
<accession>A0ACB0YZI6</accession>
<comment type="caution">
    <text evidence="1">The sequence shown here is derived from an EMBL/GenBank/DDBJ whole genome shotgun (WGS) entry which is preliminary data.</text>
</comment>
<protein>
    <submittedName>
        <fullName evidence="1">Uncharacterized protein</fullName>
    </submittedName>
</protein>
<sequence length="50" mass="5989">MPEKAQEKPRVKIRLHLKMFFRKCSTESSLENLWEYTKATPNQNMVKMCS</sequence>
<dbReference type="Proteomes" id="UP001497535">
    <property type="component" value="Unassembled WGS sequence"/>
</dbReference>
<proteinExistence type="predicted"/>
<gene>
    <name evidence="1" type="ORF">MENTE1834_LOCUS18647</name>
</gene>
<reference evidence="1" key="1">
    <citation type="submission" date="2023-11" db="EMBL/GenBank/DDBJ databases">
        <authorList>
            <person name="Poullet M."/>
        </authorList>
    </citation>
    <scope>NUCLEOTIDE SEQUENCE</scope>
    <source>
        <strain evidence="1">E1834</strain>
    </source>
</reference>
<evidence type="ECO:0000313" key="1">
    <source>
        <dbReference type="EMBL" id="CAK5070467.1"/>
    </source>
</evidence>
<organism evidence="1 2">
    <name type="scientific">Meloidogyne enterolobii</name>
    <name type="common">Root-knot nematode worm</name>
    <name type="synonym">Meloidogyne mayaguensis</name>
    <dbReference type="NCBI Taxonomy" id="390850"/>
    <lineage>
        <taxon>Eukaryota</taxon>
        <taxon>Metazoa</taxon>
        <taxon>Ecdysozoa</taxon>
        <taxon>Nematoda</taxon>
        <taxon>Chromadorea</taxon>
        <taxon>Rhabditida</taxon>
        <taxon>Tylenchina</taxon>
        <taxon>Tylenchomorpha</taxon>
        <taxon>Tylenchoidea</taxon>
        <taxon>Meloidogynidae</taxon>
        <taxon>Meloidogyninae</taxon>
        <taxon>Meloidogyne</taxon>
    </lineage>
</organism>
<evidence type="ECO:0000313" key="2">
    <source>
        <dbReference type="Proteomes" id="UP001497535"/>
    </source>
</evidence>
<name>A0ACB0YZI6_MELEN</name>